<accession>A5BP16</accession>
<protein>
    <submittedName>
        <fullName evidence="1">Uncharacterized protein</fullName>
    </submittedName>
</protein>
<gene>
    <name evidence="1" type="ORF">VITISV_015186</name>
</gene>
<organism evidence="1">
    <name type="scientific">Vitis vinifera</name>
    <name type="common">Grape</name>
    <dbReference type="NCBI Taxonomy" id="29760"/>
    <lineage>
        <taxon>Eukaryota</taxon>
        <taxon>Viridiplantae</taxon>
        <taxon>Streptophyta</taxon>
        <taxon>Embryophyta</taxon>
        <taxon>Tracheophyta</taxon>
        <taxon>Spermatophyta</taxon>
        <taxon>Magnoliopsida</taxon>
        <taxon>eudicotyledons</taxon>
        <taxon>Gunneridae</taxon>
        <taxon>Pentapetalae</taxon>
        <taxon>rosids</taxon>
        <taxon>Vitales</taxon>
        <taxon>Vitaceae</taxon>
        <taxon>Viteae</taxon>
        <taxon>Vitis</taxon>
    </lineage>
</organism>
<name>A5BP16_VITVI</name>
<reference evidence="1" key="1">
    <citation type="journal article" date="2007" name="PLoS ONE">
        <title>The first genome sequence of an elite grapevine cultivar (Pinot noir Vitis vinifera L.): coping with a highly heterozygous genome.</title>
        <authorList>
            <person name="Velasco R."/>
            <person name="Zharkikh A."/>
            <person name="Troggio M."/>
            <person name="Cartwright D.A."/>
            <person name="Cestaro A."/>
            <person name="Pruss D."/>
            <person name="Pindo M."/>
            <person name="FitzGerald L.M."/>
            <person name="Vezzulli S."/>
            <person name="Reid J."/>
            <person name="Malacarne G."/>
            <person name="Iliev D."/>
            <person name="Coppola G."/>
            <person name="Wardell B."/>
            <person name="Micheletti D."/>
            <person name="Macalma T."/>
            <person name="Facci M."/>
            <person name="Mitchell J.T."/>
            <person name="Perazzolli M."/>
            <person name="Eldredge G."/>
            <person name="Gatto P."/>
            <person name="Oyzerski R."/>
            <person name="Moretto M."/>
            <person name="Gutin N."/>
            <person name="Stefanini M."/>
            <person name="Chen Y."/>
            <person name="Segala C."/>
            <person name="Davenport C."/>
            <person name="Dematte L."/>
            <person name="Mraz A."/>
            <person name="Battilana J."/>
            <person name="Stormo K."/>
            <person name="Costa F."/>
            <person name="Tao Q."/>
            <person name="Si-Ammour A."/>
            <person name="Harkins T."/>
            <person name="Lackey A."/>
            <person name="Perbost C."/>
            <person name="Taillon B."/>
            <person name="Stella A."/>
            <person name="Solovyev V."/>
            <person name="Fawcett J.A."/>
            <person name="Sterck L."/>
            <person name="Vandepoele K."/>
            <person name="Grando S.M."/>
            <person name="Toppo S."/>
            <person name="Moser C."/>
            <person name="Lanchbury J."/>
            <person name="Bogden R."/>
            <person name="Skolnick M."/>
            <person name="Sgaramella V."/>
            <person name="Bhatnagar S.K."/>
            <person name="Fontana P."/>
            <person name="Gutin A."/>
            <person name="Van de Peer Y."/>
            <person name="Salamini F."/>
            <person name="Viola R."/>
        </authorList>
    </citation>
    <scope>NUCLEOTIDE SEQUENCE</scope>
</reference>
<dbReference type="AlphaFoldDB" id="A5BP16"/>
<sequence>MSFSQQKAIFAAYFAAAKWGELCCKMALMCQRGASQLRNTLRNGALVAKLGVFTLWDFVAVSQLRNEVTVLRNGTCVSRGCFAAAKIFAERGLRLRNDFAAK</sequence>
<evidence type="ECO:0000313" key="1">
    <source>
        <dbReference type="EMBL" id="CAN74809.1"/>
    </source>
</evidence>
<proteinExistence type="predicted"/>
<dbReference type="EMBL" id="AM466188">
    <property type="protein sequence ID" value="CAN74809.1"/>
    <property type="molecule type" value="Genomic_DNA"/>
</dbReference>